<dbReference type="EMBL" id="FOKY01000015">
    <property type="protein sequence ID" value="SFB88206.1"/>
    <property type="molecule type" value="Genomic_DNA"/>
</dbReference>
<evidence type="ECO:0000313" key="1">
    <source>
        <dbReference type="EMBL" id="SFB88206.1"/>
    </source>
</evidence>
<reference evidence="2" key="1">
    <citation type="submission" date="2016-10" db="EMBL/GenBank/DDBJ databases">
        <authorList>
            <person name="Varghese N."/>
            <person name="Submissions S."/>
        </authorList>
    </citation>
    <scope>NUCLEOTIDE SEQUENCE [LARGE SCALE GENOMIC DNA]</scope>
    <source>
        <strain evidence="2">ATCC 43811</strain>
    </source>
</reference>
<proteinExistence type="predicted"/>
<gene>
    <name evidence="1" type="ORF">SAMN02745150_01171</name>
</gene>
<evidence type="ECO:0000313" key="2">
    <source>
        <dbReference type="Proteomes" id="UP000240042"/>
    </source>
</evidence>
<dbReference type="Proteomes" id="UP000240042">
    <property type="component" value="Unassembled WGS sequence"/>
</dbReference>
<sequence length="67" mass="7950">MFDKSRIPTFYELTEQEQNEVRERFKRLKGKQKRRALVSGLEDEYSVELLSKSLFIKRAGKKKEGKA</sequence>
<name>A0A1I1ENG6_BREAD</name>
<dbReference type="RefSeq" id="WP_092319597.1">
    <property type="nucleotide sequence ID" value="NZ_FOKY01000015.1"/>
</dbReference>
<dbReference type="STRING" id="34097.SAMN02745150_01171"/>
<accession>A0A1I1ENG6</accession>
<organism evidence="1 2">
    <name type="scientific">Brevinema andersonii</name>
    <dbReference type="NCBI Taxonomy" id="34097"/>
    <lineage>
        <taxon>Bacteria</taxon>
        <taxon>Pseudomonadati</taxon>
        <taxon>Spirochaetota</taxon>
        <taxon>Spirochaetia</taxon>
        <taxon>Brevinematales</taxon>
        <taxon>Brevinemataceae</taxon>
        <taxon>Brevinema</taxon>
    </lineage>
</organism>
<protein>
    <submittedName>
        <fullName evidence="1">Uncharacterized protein</fullName>
    </submittedName>
</protein>
<dbReference type="AlphaFoldDB" id="A0A1I1ENG6"/>
<keyword evidence="2" id="KW-1185">Reference proteome</keyword>